<dbReference type="GO" id="GO:0042981">
    <property type="term" value="P:regulation of apoptotic process"/>
    <property type="evidence" value="ECO:0007669"/>
    <property type="project" value="InterPro"/>
</dbReference>
<feature type="region of interest" description="Disordered" evidence="1">
    <location>
        <begin position="162"/>
        <end position="231"/>
    </location>
</feature>
<feature type="compositionally biased region" description="Basic and acidic residues" evidence="1">
    <location>
        <begin position="212"/>
        <end position="224"/>
    </location>
</feature>
<dbReference type="OrthoDB" id="10064012at2759"/>
<dbReference type="Pfam" id="PF15335">
    <property type="entry name" value="CAAP1"/>
    <property type="match status" value="1"/>
</dbReference>
<dbReference type="EMBL" id="BDGG01000001">
    <property type="protein sequence ID" value="GAU88037.1"/>
    <property type="molecule type" value="Genomic_DNA"/>
</dbReference>
<evidence type="ECO:0000313" key="2">
    <source>
        <dbReference type="EMBL" id="GAU88037.1"/>
    </source>
</evidence>
<reference evidence="2 3" key="1">
    <citation type="journal article" date="2016" name="Nat. Commun.">
        <title>Extremotolerant tardigrade genome and improved radiotolerance of human cultured cells by tardigrade-unique protein.</title>
        <authorList>
            <person name="Hashimoto T."/>
            <person name="Horikawa D.D."/>
            <person name="Saito Y."/>
            <person name="Kuwahara H."/>
            <person name="Kozuka-Hata H."/>
            <person name="Shin-I T."/>
            <person name="Minakuchi Y."/>
            <person name="Ohishi K."/>
            <person name="Motoyama A."/>
            <person name="Aizu T."/>
            <person name="Enomoto A."/>
            <person name="Kondo K."/>
            <person name="Tanaka S."/>
            <person name="Hara Y."/>
            <person name="Koshikawa S."/>
            <person name="Sagara H."/>
            <person name="Miura T."/>
            <person name="Yokobori S."/>
            <person name="Miyagawa K."/>
            <person name="Suzuki Y."/>
            <person name="Kubo T."/>
            <person name="Oyama M."/>
            <person name="Kohara Y."/>
            <person name="Fujiyama A."/>
            <person name="Arakawa K."/>
            <person name="Katayama T."/>
            <person name="Toyoda A."/>
            <person name="Kunieda T."/>
        </authorList>
    </citation>
    <scope>NUCLEOTIDE SEQUENCE [LARGE SCALE GENOMIC DNA]</scope>
    <source>
        <strain evidence="2 3">YOKOZUNA-1</strain>
    </source>
</reference>
<evidence type="ECO:0000256" key="1">
    <source>
        <dbReference type="SAM" id="MobiDB-lite"/>
    </source>
</evidence>
<sequence length="361" mass="40935">MAPTMPFRPRCPNPGERRVSEEAGRSKRRPSHDRKRAGTTARDGSESPSFGLPISRTERKRARREKNHAVVTKLDIKEDLDEVSSSEGEYGSDLDLDKPLYFVGEYAGNRARLVEEMFSSLKKDTIERMIPPILRCYSLRELEDKCVYELDGMSKRRIRAVLNGQDMQSSSGTEDSEEDEARLRQKKQPARDDYPSDDDSIPSSRTTPSPEPSKRRAPMEENKVQTDVCVDGVDPSEMELVELELRAQALRAMMSKLNAGDSPEADEDLNNESSFALEDGEIDEGLDEGHFALEQILDQEWNTRTPSSHPRSTKDGDELPEEQLVDDIQLEDEVPESTSRKEVDKDVFEIHVDEDELADFL</sequence>
<dbReference type="STRING" id="947166.A0A1D1UL87"/>
<feature type="region of interest" description="Disordered" evidence="1">
    <location>
        <begin position="257"/>
        <end position="345"/>
    </location>
</feature>
<name>A0A1D1UL87_RAMVA</name>
<gene>
    <name evidence="2" type="primary">RvY_00808-1</name>
    <name evidence="2" type="synonym">RvY_00808.1</name>
    <name evidence="2" type="ORF">RvY_00808</name>
</gene>
<feature type="compositionally biased region" description="Basic residues" evidence="1">
    <location>
        <begin position="26"/>
        <end position="37"/>
    </location>
</feature>
<organism evidence="2 3">
    <name type="scientific">Ramazzottius varieornatus</name>
    <name type="common">Water bear</name>
    <name type="synonym">Tardigrade</name>
    <dbReference type="NCBI Taxonomy" id="947166"/>
    <lineage>
        <taxon>Eukaryota</taxon>
        <taxon>Metazoa</taxon>
        <taxon>Ecdysozoa</taxon>
        <taxon>Tardigrada</taxon>
        <taxon>Eutardigrada</taxon>
        <taxon>Parachela</taxon>
        <taxon>Hypsibioidea</taxon>
        <taxon>Ramazzottiidae</taxon>
        <taxon>Ramazzottius</taxon>
    </lineage>
</organism>
<feature type="compositionally biased region" description="Polar residues" evidence="1">
    <location>
        <begin position="300"/>
        <end position="310"/>
    </location>
</feature>
<dbReference type="AlphaFoldDB" id="A0A1D1UL87"/>
<dbReference type="PANTHER" id="PTHR14740:SF3">
    <property type="entry name" value="CASPASE ACTIVITY AND APOPTOSIS INHIBITOR 1"/>
    <property type="match status" value="1"/>
</dbReference>
<feature type="compositionally biased region" description="Basic and acidic residues" evidence="1">
    <location>
        <begin position="15"/>
        <end position="25"/>
    </location>
</feature>
<feature type="region of interest" description="Disordered" evidence="1">
    <location>
        <begin position="1"/>
        <end position="68"/>
    </location>
</feature>
<feature type="compositionally biased region" description="Acidic residues" evidence="1">
    <location>
        <begin position="318"/>
        <end position="335"/>
    </location>
</feature>
<dbReference type="InterPro" id="IPR038991">
    <property type="entry name" value="CAAP1"/>
</dbReference>
<accession>A0A1D1UL87</accession>
<protein>
    <submittedName>
        <fullName evidence="2">Uncharacterized protein</fullName>
    </submittedName>
</protein>
<dbReference type="Proteomes" id="UP000186922">
    <property type="component" value="Unassembled WGS sequence"/>
</dbReference>
<proteinExistence type="predicted"/>
<dbReference type="PANTHER" id="PTHR14740">
    <property type="entry name" value="CASPASE ACTIVITY AND APOPTOSIS INHIBITOR 1"/>
    <property type="match status" value="1"/>
</dbReference>
<evidence type="ECO:0000313" key="3">
    <source>
        <dbReference type="Proteomes" id="UP000186922"/>
    </source>
</evidence>
<comment type="caution">
    <text evidence="2">The sequence shown here is derived from an EMBL/GenBank/DDBJ whole genome shotgun (WGS) entry which is preliminary data.</text>
</comment>
<keyword evidence="3" id="KW-1185">Reference proteome</keyword>